<organism evidence="3 4">
    <name type="scientific">Luteibaculum oceani</name>
    <dbReference type="NCBI Taxonomy" id="1294296"/>
    <lineage>
        <taxon>Bacteria</taxon>
        <taxon>Pseudomonadati</taxon>
        <taxon>Bacteroidota</taxon>
        <taxon>Flavobacteriia</taxon>
        <taxon>Flavobacteriales</taxon>
        <taxon>Luteibaculaceae</taxon>
        <taxon>Luteibaculum</taxon>
    </lineage>
</organism>
<reference evidence="3 4" key="1">
    <citation type="submission" date="2019-08" db="EMBL/GenBank/DDBJ databases">
        <title>Genome of Luteibaculum oceani JCM 18817.</title>
        <authorList>
            <person name="Bowman J.P."/>
        </authorList>
    </citation>
    <scope>NUCLEOTIDE SEQUENCE [LARGE SCALE GENOMIC DNA]</scope>
    <source>
        <strain evidence="3 4">JCM 18817</strain>
    </source>
</reference>
<accession>A0A5C6VIY2</accession>
<proteinExistence type="predicted"/>
<keyword evidence="1" id="KW-0732">Signal</keyword>
<dbReference type="InterPro" id="IPR026444">
    <property type="entry name" value="Secre_tail"/>
</dbReference>
<dbReference type="EMBL" id="VORB01000001">
    <property type="protein sequence ID" value="TXC85433.1"/>
    <property type="molecule type" value="Genomic_DNA"/>
</dbReference>
<evidence type="ECO:0000313" key="4">
    <source>
        <dbReference type="Proteomes" id="UP000321168"/>
    </source>
</evidence>
<dbReference type="OrthoDB" id="607469at2"/>
<feature type="domain" description="Secretion system C-terminal sorting" evidence="2">
    <location>
        <begin position="1727"/>
        <end position="1797"/>
    </location>
</feature>
<dbReference type="RefSeq" id="WP_147012867.1">
    <property type="nucleotide sequence ID" value="NZ_VORB01000001.1"/>
</dbReference>
<dbReference type="NCBIfam" id="TIGR04183">
    <property type="entry name" value="Por_Secre_tail"/>
    <property type="match status" value="1"/>
</dbReference>
<evidence type="ECO:0000313" key="3">
    <source>
        <dbReference type="EMBL" id="TXC85433.1"/>
    </source>
</evidence>
<dbReference type="Pfam" id="PF13573">
    <property type="entry name" value="SprB"/>
    <property type="match status" value="1"/>
</dbReference>
<evidence type="ECO:0000259" key="2">
    <source>
        <dbReference type="Pfam" id="PF18962"/>
    </source>
</evidence>
<dbReference type="Proteomes" id="UP000321168">
    <property type="component" value="Unassembled WGS sequence"/>
</dbReference>
<evidence type="ECO:0000256" key="1">
    <source>
        <dbReference type="ARBA" id="ARBA00022729"/>
    </source>
</evidence>
<dbReference type="Pfam" id="PF18962">
    <property type="entry name" value="Por_Secre_tail"/>
    <property type="match status" value="1"/>
</dbReference>
<sequence>MKKLKLFLVGVFSILLGGVMMGQQCSTRTSLGTFFDGTTYQSGVINLDPRTTGDDSIWFVFSVAEAGYLTVSSCDEQAAPNDTRLFLFDGNTCTNLNLVSTSDNACGLAALVNDKRVLPTKDYYLLWDNKSSASGLSFQFNIEFASETTFNSGIPVNDNICDASDIDVNDTLTGQSNEFASVQGATEYALGNLLSSKFEVDFNLLNTVWYSFQAPPSGVVGIEILNSDFNTQMALFEGTCTNIPGLQLVEAAESGLSNDFTKNIFCLNPGATYYIMVDGFGTEDGDFDIAVRSADLKMPYVVLIEPDTNGFYVCPNSDDLGLGFDLLVAADSSDIAPGSGGSPYDLWLDEVLAEYVDELSWELGTESGTGVDGYVSGLMPGTHTVTFTDICGDEFSGEFTFTPQQADPVDIELTSLTNPECIGGSGEIEFEISGGYLFHMGGITWEDDSVLLFIKKVPLSSNQSDLDGETAQPVTGPANYFSTQLTEGRYRLFASDACEMMDSVDFVIEDPEQSPFSVSLVSSTDPYCPGSGTGVITVSSEGGEMAAHSFQYYIADTVTTDEPDTLVYSLVAGPDESEYEMATQGWYQVIGFDGCTQKDTIYIQLRDPHLDPLSVAAVGVNPTSFTAQDGSVTITASGGQEDFKVTWFVDGSYVEELDNMLSIPQAPQGVYEVFVSDSCLGFGSFDTTIILLAPLANDNPCDAIVVSEGDVLTTFHNNGATTDTDEDNLSIPVDQDEGFNGWEETGIQSSVWFRFTAPQSGAAEIIVEGLPYIGNLSFDAQVAVFQVDDCSDFNTYSYLAANDDNDNSFNNINDSRLEVYCLTPGSTYYILVDGFAGIGEQGAFSLFIEEIELDELEADISSSDQTCNDGGMIEISDIDGGVFMSIPENYTYSVNFNNGDSIISDLKPWSPSIIFDDLAPGVYNVKIMDTCGVGIDTNITINPYNPNALMVSVSSESPTCVGDVDGAITIEYSDGAGGYQTTFNQISGGVETGGPFAGDSIVVSPSSSGNNINAGVYLFTVTDACLNSKQFQVTVSDPVFDPIVAQIHSIEGPECPGSDDASFATNLAGGNGQYYVTLRETGGLEPVINGIQDSLVDAGNFVVEDLEAGEYFIVVQGFCLAPDTAFIDTIEILDPVFDPIELSVEFENPSSAGVNDGSLTAMVADGAAPYEIWFGEVAADSVTLIGSPIVTVGSQFTMNSLFAGLFKIGVNDNCGGSVGDFLDSAFVQLIYPPTNDDVCDAINVAVGSFYNGDNTAATVEVGELSSLVIPTNEDCESTEGWCLSDGINASVWHKFTVPSSGAVFINLYSDDFDAQLAVFEAVDCGDFDSFTLVAANDDISVSGGNTDSELRLGCLTPGEVLYVLVDANHMAGGTELEGLYSLTIAPETGGAMVVSGLETNPNTEISNDGSIDVSVSGGFAPYSYSWVDNGMASTVTSQDRFNLDEGEYNVTVTDDCGLTASKTFTLVRNRISYDDACSAFLLPVDNTNRVFSNEGATLQVGELAIQPQTNGGCYSDTAWCSGDGLDASIWFKFYAPASGKAIIDLCNNGNNGFDSQLAVYKATSCSNFATYQLIAANDDADGCALGSKLSLKDLDPCAVYMILIDPDDNGRGDVGIKISDPDRSIYAGKDVVRTACLEEKQINLTSLLAGNVTPGGSFAEITSSGHLSGSIFDITAAGVGTYKFEYTVSSDCFGEFAAKDKAVITVNVVKCTGIQDQNAELGFTLAPNPAEELVEVSIANSAGIKAIEITDYTGKKLMWLDKVFQNGTTQHIDISELPSGVYLIKLHGNLSGVQKLIKK</sequence>
<keyword evidence="4" id="KW-1185">Reference proteome</keyword>
<comment type="caution">
    <text evidence="3">The sequence shown here is derived from an EMBL/GenBank/DDBJ whole genome shotgun (WGS) entry which is preliminary data.</text>
</comment>
<gene>
    <name evidence="3" type="ORF">FRX97_02050</name>
</gene>
<name>A0A5C6VIY2_9FLAO</name>
<dbReference type="InterPro" id="IPR025667">
    <property type="entry name" value="SprB_repeat"/>
</dbReference>
<protein>
    <submittedName>
        <fullName evidence="3">T9SS type A sorting domain-containing protein</fullName>
    </submittedName>
</protein>